<dbReference type="SUPFAM" id="SSF52058">
    <property type="entry name" value="L domain-like"/>
    <property type="match status" value="1"/>
</dbReference>
<keyword evidence="3" id="KW-1185">Reference proteome</keyword>
<evidence type="ECO:0000313" key="2">
    <source>
        <dbReference type="EMBL" id="KAG9233815.1"/>
    </source>
</evidence>
<feature type="domain" description="F-box" evidence="1">
    <location>
        <begin position="6"/>
        <end position="51"/>
    </location>
</feature>
<sequence>MSSLPTYREATNPPEIALLVAEYLDNNSLLAATRVCRRWHRIMNALIWGSPINLICQRRRPFHNLHLFTMKIRATHESRTSTTLFLVTTLDFRVLVALAQHPVHHRQYHQEEVLLTTAWAIKHTTYLPNLRFIFLDGLRTSHPLPSLNHEYHQSSHSSQLVLFSAFALRINPFWITTQEALHNIMFLDMSYTHRPSNFTQLFSRVSFPNLRILKLRGLQLTDSMLPNIVLETGLKLWSLDLRDNLLTGKAIELLTRNCFGPPVKIPINGRTNVHSKEGDIFAAPPAYEREVVVDHQGQVERPPVGFRPDDEQTFRKYLENISDLDEKDDLLRATGLTHLYISANKLSIASLDLLLRYTNNLHLLNIGSIRVPSSTSSTYLGTASSPLPHFHIAGSVTQVLRVHHSAVTGIVTPLLSWSSRTYRLSQVREVERTSRREDVFLTPRDNNRLRQLTLTDIPTKSYGPILHRLLNFLVFCEAQQRELQKAALSAAHRRAPKPLPGLQVLRLEFVAEESGSNRGGVSASEDLDADAFLQESSGDFSFFKDENVTKAENLQKNVKGKQPVQEVVYDVVEELRAFRKNSFLRWKGKLEIVGI</sequence>
<dbReference type="Gene3D" id="1.20.1280.50">
    <property type="match status" value="1"/>
</dbReference>
<proteinExistence type="predicted"/>
<dbReference type="SUPFAM" id="SSF81383">
    <property type="entry name" value="F-box domain"/>
    <property type="match status" value="1"/>
</dbReference>
<evidence type="ECO:0000259" key="1">
    <source>
        <dbReference type="PROSITE" id="PS50181"/>
    </source>
</evidence>
<accession>A0A9P7YHQ6</accession>
<dbReference type="Gene3D" id="3.80.10.10">
    <property type="entry name" value="Ribonuclease Inhibitor"/>
    <property type="match status" value="1"/>
</dbReference>
<dbReference type="InterPro" id="IPR036047">
    <property type="entry name" value="F-box-like_dom_sf"/>
</dbReference>
<gene>
    <name evidence="2" type="ORF">BJ875DRAFT_377821</name>
</gene>
<dbReference type="EMBL" id="MU251485">
    <property type="protein sequence ID" value="KAG9233815.1"/>
    <property type="molecule type" value="Genomic_DNA"/>
</dbReference>
<organism evidence="2 3">
    <name type="scientific">Amylocarpus encephaloides</name>
    <dbReference type="NCBI Taxonomy" id="45428"/>
    <lineage>
        <taxon>Eukaryota</taxon>
        <taxon>Fungi</taxon>
        <taxon>Dikarya</taxon>
        <taxon>Ascomycota</taxon>
        <taxon>Pezizomycotina</taxon>
        <taxon>Leotiomycetes</taxon>
        <taxon>Helotiales</taxon>
        <taxon>Helotiales incertae sedis</taxon>
        <taxon>Amylocarpus</taxon>
    </lineage>
</organism>
<dbReference type="PROSITE" id="PS50181">
    <property type="entry name" value="FBOX"/>
    <property type="match status" value="1"/>
</dbReference>
<dbReference type="Proteomes" id="UP000824998">
    <property type="component" value="Unassembled WGS sequence"/>
</dbReference>
<reference evidence="2" key="1">
    <citation type="journal article" date="2021" name="IMA Fungus">
        <title>Genomic characterization of three marine fungi, including Emericellopsis atlantica sp. nov. with signatures of a generalist lifestyle and marine biomass degradation.</title>
        <authorList>
            <person name="Hagestad O.C."/>
            <person name="Hou L."/>
            <person name="Andersen J.H."/>
            <person name="Hansen E.H."/>
            <person name="Altermark B."/>
            <person name="Li C."/>
            <person name="Kuhnert E."/>
            <person name="Cox R.J."/>
            <person name="Crous P.W."/>
            <person name="Spatafora J.W."/>
            <person name="Lail K."/>
            <person name="Amirebrahimi M."/>
            <person name="Lipzen A."/>
            <person name="Pangilinan J."/>
            <person name="Andreopoulos W."/>
            <person name="Hayes R.D."/>
            <person name="Ng V."/>
            <person name="Grigoriev I.V."/>
            <person name="Jackson S.A."/>
            <person name="Sutton T.D.S."/>
            <person name="Dobson A.D.W."/>
            <person name="Rama T."/>
        </authorList>
    </citation>
    <scope>NUCLEOTIDE SEQUENCE</scope>
    <source>
        <strain evidence="2">TRa018bII</strain>
    </source>
</reference>
<evidence type="ECO:0000313" key="3">
    <source>
        <dbReference type="Proteomes" id="UP000824998"/>
    </source>
</evidence>
<protein>
    <recommendedName>
        <fullName evidence="1">F-box domain-containing protein</fullName>
    </recommendedName>
</protein>
<dbReference type="InterPro" id="IPR001810">
    <property type="entry name" value="F-box_dom"/>
</dbReference>
<dbReference type="CDD" id="cd09917">
    <property type="entry name" value="F-box_SF"/>
    <property type="match status" value="1"/>
</dbReference>
<name>A0A9P7YHQ6_9HELO</name>
<dbReference type="Pfam" id="PF12937">
    <property type="entry name" value="F-box-like"/>
    <property type="match status" value="1"/>
</dbReference>
<comment type="caution">
    <text evidence="2">The sequence shown here is derived from an EMBL/GenBank/DDBJ whole genome shotgun (WGS) entry which is preliminary data.</text>
</comment>
<dbReference type="OrthoDB" id="5213490at2759"/>
<dbReference type="AlphaFoldDB" id="A0A9P7YHQ6"/>
<dbReference type="InterPro" id="IPR032675">
    <property type="entry name" value="LRR_dom_sf"/>
</dbReference>